<dbReference type="NCBIfam" id="TIGR01557">
    <property type="entry name" value="myb_SHAQKYF"/>
    <property type="match status" value="1"/>
</dbReference>
<dbReference type="InterPro" id="IPR009057">
    <property type="entry name" value="Homeodomain-like_sf"/>
</dbReference>
<evidence type="ECO:0000256" key="4">
    <source>
        <dbReference type="ARBA" id="ARBA00023242"/>
    </source>
</evidence>
<feature type="region of interest" description="Disordered" evidence="5">
    <location>
        <begin position="386"/>
        <end position="410"/>
    </location>
</feature>
<accession>A0A9R1UIA5</accession>
<feature type="compositionally biased region" description="Polar residues" evidence="5">
    <location>
        <begin position="98"/>
        <end position="108"/>
    </location>
</feature>
<dbReference type="PANTHER" id="PTHR31314">
    <property type="entry name" value="MYB FAMILY TRANSCRIPTION FACTOR PHL7-LIKE"/>
    <property type="match status" value="1"/>
</dbReference>
<comment type="caution">
    <text evidence="7">The sequence shown here is derived from an EMBL/GenBank/DDBJ whole genome shotgun (WGS) entry which is preliminary data.</text>
</comment>
<evidence type="ECO:0000256" key="3">
    <source>
        <dbReference type="ARBA" id="ARBA00023163"/>
    </source>
</evidence>
<evidence type="ECO:0000313" key="8">
    <source>
        <dbReference type="Proteomes" id="UP000235145"/>
    </source>
</evidence>
<dbReference type="Pfam" id="PF00249">
    <property type="entry name" value="Myb_DNA-binding"/>
    <property type="match status" value="1"/>
</dbReference>
<keyword evidence="2" id="KW-0805">Transcription regulation</keyword>
<sequence>MTMQRYFSFQLYHSLILRVRASSSSLYLPENNIHPLHLRSRFTNTHIEMKRSDIFKEQDHEQQDYTTKKNPSFPGLHEEEEDDDEEEEDAELEKADHNSASTSIPKNGSTSSNSTVEESEKKSNSASGYVRPYVRSKNPRLRWTPELHLRFIHAVEKLGGQERATPKLVLQLMNIKGLSISHVKSHLQMYRSKKIDDPNQAVSEQRLLYESDDHHIYNLSQLPMLQSLPQKSISNFRYSDGLWSHHTNQDCNPFIEGGLSNGVHGSRVLERLIYERNNSSHFRCLANNNSEESQLRLFGDHYRWSREKPIEIKTQTDNRSDIIINNHDKMVLKRKDINQQNQENHDLDLNLSLQMKTHENDDSRNDEVKESECALSLFSSISTKSSSNIRRSKHAKTVGGSTSTSLDLTL</sequence>
<dbReference type="SUPFAM" id="SSF46689">
    <property type="entry name" value="Homeodomain-like"/>
    <property type="match status" value="1"/>
</dbReference>
<evidence type="ECO:0000259" key="6">
    <source>
        <dbReference type="PROSITE" id="PS51294"/>
    </source>
</evidence>
<dbReference type="EMBL" id="NBSK02000009">
    <property type="protein sequence ID" value="KAJ0187756.1"/>
    <property type="molecule type" value="Genomic_DNA"/>
</dbReference>
<dbReference type="InterPro" id="IPR046955">
    <property type="entry name" value="PHR1-like"/>
</dbReference>
<dbReference type="PROSITE" id="PS51294">
    <property type="entry name" value="HTH_MYB"/>
    <property type="match status" value="1"/>
</dbReference>
<dbReference type="GO" id="GO:0005634">
    <property type="term" value="C:nucleus"/>
    <property type="evidence" value="ECO:0007669"/>
    <property type="project" value="UniProtKB-SubCell"/>
</dbReference>
<feature type="region of interest" description="Disordered" evidence="5">
    <location>
        <begin position="56"/>
        <end position="131"/>
    </location>
</feature>
<dbReference type="Proteomes" id="UP000235145">
    <property type="component" value="Unassembled WGS sequence"/>
</dbReference>
<keyword evidence="8" id="KW-1185">Reference proteome</keyword>
<feature type="compositionally biased region" description="Basic and acidic residues" evidence="5">
    <location>
        <begin position="56"/>
        <end position="67"/>
    </location>
</feature>
<proteinExistence type="predicted"/>
<organism evidence="7 8">
    <name type="scientific">Lactuca sativa</name>
    <name type="common">Garden lettuce</name>
    <dbReference type="NCBI Taxonomy" id="4236"/>
    <lineage>
        <taxon>Eukaryota</taxon>
        <taxon>Viridiplantae</taxon>
        <taxon>Streptophyta</taxon>
        <taxon>Embryophyta</taxon>
        <taxon>Tracheophyta</taxon>
        <taxon>Spermatophyta</taxon>
        <taxon>Magnoliopsida</taxon>
        <taxon>eudicotyledons</taxon>
        <taxon>Gunneridae</taxon>
        <taxon>Pentapetalae</taxon>
        <taxon>asterids</taxon>
        <taxon>campanulids</taxon>
        <taxon>Asterales</taxon>
        <taxon>Asteraceae</taxon>
        <taxon>Cichorioideae</taxon>
        <taxon>Cichorieae</taxon>
        <taxon>Lactucinae</taxon>
        <taxon>Lactuca</taxon>
    </lineage>
</organism>
<evidence type="ECO:0000256" key="1">
    <source>
        <dbReference type="ARBA" id="ARBA00004123"/>
    </source>
</evidence>
<keyword evidence="4" id="KW-0539">Nucleus</keyword>
<protein>
    <recommendedName>
        <fullName evidence="6">HTH myb-type domain-containing protein</fullName>
    </recommendedName>
</protein>
<dbReference type="GO" id="GO:0003700">
    <property type="term" value="F:DNA-binding transcription factor activity"/>
    <property type="evidence" value="ECO:0007669"/>
    <property type="project" value="InterPro"/>
</dbReference>
<name>A0A9R1UIA5_LACSA</name>
<feature type="compositionally biased region" description="Acidic residues" evidence="5">
    <location>
        <begin position="78"/>
        <end position="91"/>
    </location>
</feature>
<dbReference type="InterPro" id="IPR001005">
    <property type="entry name" value="SANT/Myb"/>
</dbReference>
<feature type="domain" description="HTH myb-type" evidence="6">
    <location>
        <begin position="140"/>
        <end position="195"/>
    </location>
</feature>
<dbReference type="PANTHER" id="PTHR31314:SF187">
    <property type="entry name" value="TRANSCRIPTION FACTOR MYB-RELATED FAMILY"/>
    <property type="match status" value="1"/>
</dbReference>
<dbReference type="InterPro" id="IPR017930">
    <property type="entry name" value="Myb_dom"/>
</dbReference>
<evidence type="ECO:0000256" key="2">
    <source>
        <dbReference type="ARBA" id="ARBA00023015"/>
    </source>
</evidence>
<dbReference type="GO" id="GO:0003677">
    <property type="term" value="F:DNA binding"/>
    <property type="evidence" value="ECO:0007669"/>
    <property type="project" value="InterPro"/>
</dbReference>
<evidence type="ECO:0000313" key="7">
    <source>
        <dbReference type="EMBL" id="KAJ0187756.1"/>
    </source>
</evidence>
<evidence type="ECO:0000256" key="5">
    <source>
        <dbReference type="SAM" id="MobiDB-lite"/>
    </source>
</evidence>
<dbReference type="Gene3D" id="1.10.10.60">
    <property type="entry name" value="Homeodomain-like"/>
    <property type="match status" value="1"/>
</dbReference>
<keyword evidence="3" id="KW-0804">Transcription</keyword>
<gene>
    <name evidence="7" type="ORF">LSAT_V11C900481690</name>
</gene>
<comment type="subcellular location">
    <subcellularLocation>
        <location evidence="1">Nucleus</location>
    </subcellularLocation>
</comment>
<dbReference type="InterPro" id="IPR006447">
    <property type="entry name" value="Myb_dom_plants"/>
</dbReference>
<feature type="compositionally biased region" description="Polar residues" evidence="5">
    <location>
        <begin position="399"/>
        <end position="410"/>
    </location>
</feature>
<dbReference type="FunFam" id="1.10.10.60:FF:000002">
    <property type="entry name" value="Myb family transcription factor"/>
    <property type="match status" value="1"/>
</dbReference>
<dbReference type="AlphaFoldDB" id="A0A9R1UIA5"/>
<reference evidence="7 8" key="1">
    <citation type="journal article" date="2017" name="Nat. Commun.">
        <title>Genome assembly with in vitro proximity ligation data and whole-genome triplication in lettuce.</title>
        <authorList>
            <person name="Reyes-Chin-Wo S."/>
            <person name="Wang Z."/>
            <person name="Yang X."/>
            <person name="Kozik A."/>
            <person name="Arikit S."/>
            <person name="Song C."/>
            <person name="Xia L."/>
            <person name="Froenicke L."/>
            <person name="Lavelle D.O."/>
            <person name="Truco M.J."/>
            <person name="Xia R."/>
            <person name="Zhu S."/>
            <person name="Xu C."/>
            <person name="Xu H."/>
            <person name="Xu X."/>
            <person name="Cox K."/>
            <person name="Korf I."/>
            <person name="Meyers B.C."/>
            <person name="Michelmore R.W."/>
        </authorList>
    </citation>
    <scope>NUCLEOTIDE SEQUENCE [LARGE SCALE GENOMIC DNA]</scope>
    <source>
        <strain evidence="8">cv. Salinas</strain>
        <tissue evidence="7">Seedlings</tissue>
    </source>
</reference>